<dbReference type="Pfam" id="PF13734">
    <property type="entry name" value="Inhibitor_I69"/>
    <property type="match status" value="1"/>
</dbReference>
<dbReference type="Gene3D" id="3.90.70.50">
    <property type="entry name" value="Peptidase C10, streptopain"/>
    <property type="match status" value="2"/>
</dbReference>
<evidence type="ECO:0000256" key="3">
    <source>
        <dbReference type="ARBA" id="ARBA00022729"/>
    </source>
</evidence>
<dbReference type="Proteomes" id="UP001209168">
    <property type="component" value="Unassembled WGS sequence"/>
</dbReference>
<comment type="similarity">
    <text evidence="1">Belongs to the peptidase C10 family.</text>
</comment>
<evidence type="ECO:0000256" key="5">
    <source>
        <dbReference type="ARBA" id="ARBA00022807"/>
    </source>
</evidence>
<comment type="caution">
    <text evidence="8">The sequence shown here is derived from an EMBL/GenBank/DDBJ whole genome shotgun (WGS) entry which is preliminary data.</text>
</comment>
<feature type="domain" description="Spi protease inhibitor" evidence="7">
    <location>
        <begin position="40"/>
        <end position="147"/>
    </location>
</feature>
<dbReference type="InterPro" id="IPR025896">
    <property type="entry name" value="Spi_Prtas-inh"/>
</dbReference>
<organism evidence="8 9">
    <name type="scientific">Segatella copri</name>
    <dbReference type="NCBI Taxonomy" id="165179"/>
    <lineage>
        <taxon>Bacteria</taxon>
        <taxon>Pseudomonadati</taxon>
        <taxon>Bacteroidota</taxon>
        <taxon>Bacteroidia</taxon>
        <taxon>Bacteroidales</taxon>
        <taxon>Prevotellaceae</taxon>
        <taxon>Segatella</taxon>
    </lineage>
</organism>
<accession>A0AAW5URL6</accession>
<evidence type="ECO:0000256" key="4">
    <source>
        <dbReference type="ARBA" id="ARBA00022801"/>
    </source>
</evidence>
<keyword evidence="4" id="KW-0378">Hydrolase</keyword>
<dbReference type="InterPro" id="IPR000200">
    <property type="entry name" value="Peptidase_C10"/>
</dbReference>
<name>A0AAW5URL6_9BACT</name>
<reference evidence="8" key="1">
    <citation type="submission" date="2022-11" db="EMBL/GenBank/DDBJ databases">
        <title>Genomic repertoires linked with pathogenic potency of arthritogenic Prevotella copri isolated from the gut of rheumatoid arthritis patients.</title>
        <authorList>
            <person name="Nii T."/>
            <person name="Maeda Y."/>
            <person name="Motooka D."/>
            <person name="Naito M."/>
            <person name="Matsumoto Y."/>
            <person name="Ogawa T."/>
            <person name="Oguro-Igashira E."/>
            <person name="Kishikawa T."/>
            <person name="Yamashita M."/>
            <person name="Koizumi S."/>
            <person name="Kurakawa T."/>
            <person name="Okumura R."/>
            <person name="Kayama H."/>
            <person name="Murakami M."/>
            <person name="Sakaguchi T."/>
            <person name="Das B."/>
            <person name="Nakamura S."/>
            <person name="Okada Y."/>
            <person name="Kumanogoh A."/>
            <person name="Takeda K."/>
        </authorList>
    </citation>
    <scope>NUCLEOTIDE SEQUENCE</scope>
    <source>
        <strain evidence="8">H012_8</strain>
    </source>
</reference>
<dbReference type="SUPFAM" id="SSF54001">
    <property type="entry name" value="Cysteine proteinases"/>
    <property type="match status" value="1"/>
</dbReference>
<dbReference type="AlphaFoldDB" id="A0AAW5URL6"/>
<feature type="chain" id="PRO_5043363953" evidence="6">
    <location>
        <begin position="23"/>
        <end position="412"/>
    </location>
</feature>
<dbReference type="PROSITE" id="PS51257">
    <property type="entry name" value="PROKAR_LIPOPROTEIN"/>
    <property type="match status" value="1"/>
</dbReference>
<evidence type="ECO:0000256" key="1">
    <source>
        <dbReference type="ARBA" id="ARBA00009693"/>
    </source>
</evidence>
<dbReference type="RefSeq" id="WP_264902044.1">
    <property type="nucleotide sequence ID" value="NZ_JAPDVH010000001.1"/>
</dbReference>
<proteinExistence type="inferred from homology"/>
<keyword evidence="5" id="KW-0788">Thiol protease</keyword>
<dbReference type="InterPro" id="IPR044934">
    <property type="entry name" value="Streptopain_sf"/>
</dbReference>
<sequence length="412" mass="45711">MKKKLSLLFLVLGLVLFFSCTDDDSQVEKVQGSKVSSFIVSPDSAIAISNQAIRAISENSETRSSQSKRQVNSVKLVNLASNVATRSQNGNAINSSLYIINYKDNKGFAIVSSDKRLRPLYAISDTGNIAISDTITNKSLALFFHGVESDMGSVASDTLLLSNRGGKTSVVNPQVSPIIWRVPRQWGQGEPYNTYCFTKSGKKAKVGCVAVACGIVMTFYDWPVYINDKHIGWHGMKKYTFDHDIDYVFGKLGEPKQLDMSYGVSSSGAYMENVSRTFVRMGYYAPDKLQDFSEKAICNWLSDRFQTGHGPVIVCGKNVSRNSRHAWVIDGYCTNVVDAENSSIQYNTVLFHCIWGWDGDNNGYFYLNNGQLGGSASLFAGGDNGNQATNKYKDLQYIANFRINRDKERVNL</sequence>
<evidence type="ECO:0000313" key="9">
    <source>
        <dbReference type="Proteomes" id="UP001209168"/>
    </source>
</evidence>
<keyword evidence="2" id="KW-0645">Protease</keyword>
<dbReference type="EMBL" id="JAPDVH010000001">
    <property type="protein sequence ID" value="MCW4156487.1"/>
    <property type="molecule type" value="Genomic_DNA"/>
</dbReference>
<keyword evidence="3 6" id="KW-0732">Signal</keyword>
<dbReference type="GO" id="GO:0008234">
    <property type="term" value="F:cysteine-type peptidase activity"/>
    <property type="evidence" value="ECO:0007669"/>
    <property type="project" value="UniProtKB-KW"/>
</dbReference>
<evidence type="ECO:0000259" key="7">
    <source>
        <dbReference type="Pfam" id="PF13734"/>
    </source>
</evidence>
<dbReference type="Pfam" id="PF01640">
    <property type="entry name" value="Peptidase_C10"/>
    <property type="match status" value="1"/>
</dbReference>
<gene>
    <name evidence="8" type="ORF">ONT23_13335</name>
</gene>
<evidence type="ECO:0000256" key="6">
    <source>
        <dbReference type="SAM" id="SignalP"/>
    </source>
</evidence>
<dbReference type="GO" id="GO:0006508">
    <property type="term" value="P:proteolysis"/>
    <property type="evidence" value="ECO:0007669"/>
    <property type="project" value="UniProtKB-KW"/>
</dbReference>
<feature type="signal peptide" evidence="6">
    <location>
        <begin position="1"/>
        <end position="22"/>
    </location>
</feature>
<protein>
    <submittedName>
        <fullName evidence="8">C10 family peptidase</fullName>
    </submittedName>
</protein>
<evidence type="ECO:0000313" key="8">
    <source>
        <dbReference type="EMBL" id="MCW4156487.1"/>
    </source>
</evidence>
<evidence type="ECO:0000256" key="2">
    <source>
        <dbReference type="ARBA" id="ARBA00022670"/>
    </source>
</evidence>
<dbReference type="InterPro" id="IPR038765">
    <property type="entry name" value="Papain-like_cys_pep_sf"/>
</dbReference>